<dbReference type="PROSITE" id="PS00893">
    <property type="entry name" value="NUDIX_BOX"/>
    <property type="match status" value="1"/>
</dbReference>
<dbReference type="SUPFAM" id="SSF55811">
    <property type="entry name" value="Nudix"/>
    <property type="match status" value="1"/>
</dbReference>
<evidence type="ECO:0000313" key="3">
    <source>
        <dbReference type="EMBL" id="GAV53414.1"/>
    </source>
</evidence>
<name>A0A1Q3ACA8_ZYGRO</name>
<dbReference type="PANTHER" id="PTHR11839:SF1">
    <property type="entry name" value="ADP-SUGAR PYROPHOSPHATASE"/>
    <property type="match status" value="1"/>
</dbReference>
<keyword evidence="1" id="KW-0378">Hydrolase</keyword>
<evidence type="ECO:0000256" key="1">
    <source>
        <dbReference type="ARBA" id="ARBA00022801"/>
    </source>
</evidence>
<dbReference type="GO" id="GO:0005634">
    <property type="term" value="C:nucleus"/>
    <property type="evidence" value="ECO:0007669"/>
    <property type="project" value="TreeGrafter"/>
</dbReference>
<dbReference type="GO" id="GO:0047631">
    <property type="term" value="F:ADP-ribose diphosphatase activity"/>
    <property type="evidence" value="ECO:0007669"/>
    <property type="project" value="TreeGrafter"/>
</dbReference>
<dbReference type="InterPro" id="IPR015797">
    <property type="entry name" value="NUDIX_hydrolase-like_dom_sf"/>
</dbReference>
<dbReference type="GO" id="GO:0006753">
    <property type="term" value="P:nucleoside phosphate metabolic process"/>
    <property type="evidence" value="ECO:0007669"/>
    <property type="project" value="TreeGrafter"/>
</dbReference>
<dbReference type="GO" id="GO:0005829">
    <property type="term" value="C:cytosol"/>
    <property type="evidence" value="ECO:0007669"/>
    <property type="project" value="TreeGrafter"/>
</dbReference>
<dbReference type="GO" id="GO:0019693">
    <property type="term" value="P:ribose phosphate metabolic process"/>
    <property type="evidence" value="ECO:0007669"/>
    <property type="project" value="TreeGrafter"/>
</dbReference>
<dbReference type="FunFam" id="3.90.79.10:FF:000016">
    <property type="entry name" value="ADP-sugar pyrophosphatase isoform X1"/>
    <property type="match status" value="1"/>
</dbReference>
<accession>A0A1Q3ACA8</accession>
<reference evidence="3 4" key="1">
    <citation type="submission" date="2016-08" db="EMBL/GenBank/DDBJ databases">
        <title>Draft genome sequence of allopolyploid Zygosaccharomyces rouxii.</title>
        <authorList>
            <person name="Watanabe J."/>
            <person name="Uehara K."/>
            <person name="Mogi Y."/>
            <person name="Tsukioka Y."/>
        </authorList>
    </citation>
    <scope>NUCLEOTIDE SEQUENCE [LARGE SCALE GENOMIC DNA]</scope>
    <source>
        <strain evidence="3 4">NBRC 110957</strain>
    </source>
</reference>
<evidence type="ECO:0000313" key="4">
    <source>
        <dbReference type="Proteomes" id="UP000187013"/>
    </source>
</evidence>
<dbReference type="EMBL" id="BDGX01000035">
    <property type="protein sequence ID" value="GAV53414.1"/>
    <property type="molecule type" value="Genomic_DNA"/>
</dbReference>
<evidence type="ECO:0000259" key="2">
    <source>
        <dbReference type="PROSITE" id="PS51462"/>
    </source>
</evidence>
<organism evidence="3 4">
    <name type="scientific">Zygosaccharomyces rouxii</name>
    <dbReference type="NCBI Taxonomy" id="4956"/>
    <lineage>
        <taxon>Eukaryota</taxon>
        <taxon>Fungi</taxon>
        <taxon>Dikarya</taxon>
        <taxon>Ascomycota</taxon>
        <taxon>Saccharomycotina</taxon>
        <taxon>Saccharomycetes</taxon>
        <taxon>Saccharomycetales</taxon>
        <taxon>Saccharomycetaceae</taxon>
        <taxon>Zygosaccharomyces</taxon>
    </lineage>
</organism>
<dbReference type="PANTHER" id="PTHR11839">
    <property type="entry name" value="UDP/ADP-SUGAR PYROPHOSPHATASE"/>
    <property type="match status" value="1"/>
</dbReference>
<protein>
    <recommendedName>
        <fullName evidence="2">Nudix hydrolase domain-containing protein</fullName>
    </recommendedName>
</protein>
<gene>
    <name evidence="3" type="ORF">ZYGR_0AI06980</name>
</gene>
<dbReference type="Gene3D" id="3.90.79.10">
    <property type="entry name" value="Nucleoside Triphosphate Pyrophosphohydrolase"/>
    <property type="match status" value="1"/>
</dbReference>
<comment type="caution">
    <text evidence="3">The sequence shown here is derived from an EMBL/GenBank/DDBJ whole genome shotgun (WGS) entry which is preliminary data.</text>
</comment>
<dbReference type="Proteomes" id="UP000187013">
    <property type="component" value="Unassembled WGS sequence"/>
</dbReference>
<proteinExistence type="predicted"/>
<dbReference type="Pfam" id="PF00293">
    <property type="entry name" value="NUDIX"/>
    <property type="match status" value="1"/>
</dbReference>
<dbReference type="OrthoDB" id="10249920at2759"/>
<feature type="domain" description="Nudix hydrolase" evidence="2">
    <location>
        <begin position="75"/>
        <end position="218"/>
    </location>
</feature>
<dbReference type="InterPro" id="IPR020084">
    <property type="entry name" value="NUDIX_hydrolase_CS"/>
</dbReference>
<dbReference type="PROSITE" id="PS51462">
    <property type="entry name" value="NUDIX"/>
    <property type="match status" value="1"/>
</dbReference>
<dbReference type="InterPro" id="IPR000086">
    <property type="entry name" value="NUDIX_hydrolase_dom"/>
</dbReference>
<dbReference type="AlphaFoldDB" id="A0A1Q3ACA8"/>
<sequence length="232" mass="25912">MLRLAGRITRFRPSIRLLRTMPVLKGKPEAAKLLQARPAQPGECKWIGLEKLTYRDPNGQEREWDSAVRMTTSSGGVDGIGILTILKYPDGSRPDEIVLQKQFRPPVEGVCIEMPAGLIDESESIEQAAVRELKEETGYVGKIVGKTPIIYNDPGFTNTNLSLVTVEVDMSLPENSNPQPKLEENEFIECFNVPLKDFAQTMVELDSQGYKLDARVQNVAQGIRLAQQYHLS</sequence>
<dbReference type="CDD" id="cd18888">
    <property type="entry name" value="NUDIX_ADPRase_Nudt5"/>
    <property type="match status" value="1"/>
</dbReference>